<name>A0A023BYE7_9FLAO</name>
<dbReference type="Gene3D" id="2.40.30.170">
    <property type="match status" value="1"/>
</dbReference>
<evidence type="ECO:0000256" key="2">
    <source>
        <dbReference type="ARBA" id="ARBA00022448"/>
    </source>
</evidence>
<sequence>MKTNIYKLIAIFVLLLILGCNNKAATTSEEKHEEGNENFVELTDEQMKQTQIEIGKAQKRKIGNELSVNGMIDVPPQSNLSITVPYGGFLKFTDMLPGTRLRKGQLVARVENPDFIEFQRDYLEAVAKNEYLKADYERQETLNKESVSSTKVFQKAKSDYLINKANIQALESKLKMVGINPSNVNNGRVSSIVNVYSPINGVVREVYVNTGKYFGSEDVLMDITNAEDLHVELKVYEDDIPLIKNEQRIRFRLANEPDKWMEAEIFLIGNNVSDDRSITIHGHLKEKNQELLPGMFVNAKIEVGAREAYAVPEEAIVRFDGNHYVFVAGEKRREGETIVTDFEMIPITKGTEEEGFVAITLEDKNKDISTTRLVIKDAFTILAKAKNSEEGGHGHGH</sequence>
<dbReference type="InterPro" id="IPR058792">
    <property type="entry name" value="Beta-barrel_RND_2"/>
</dbReference>
<dbReference type="eggNOG" id="COG0845">
    <property type="taxonomic scope" value="Bacteria"/>
</dbReference>
<dbReference type="Gene3D" id="2.40.420.20">
    <property type="match status" value="1"/>
</dbReference>
<comment type="caution">
    <text evidence="5">The sequence shown here is derived from an EMBL/GenBank/DDBJ whole genome shotgun (WGS) entry which is preliminary data.</text>
</comment>
<dbReference type="GO" id="GO:0030313">
    <property type="term" value="C:cell envelope"/>
    <property type="evidence" value="ECO:0007669"/>
    <property type="project" value="TreeGrafter"/>
</dbReference>
<dbReference type="GO" id="GO:0060003">
    <property type="term" value="P:copper ion export"/>
    <property type="evidence" value="ECO:0007669"/>
    <property type="project" value="TreeGrafter"/>
</dbReference>
<dbReference type="Pfam" id="PF25954">
    <property type="entry name" value="Beta-barrel_RND_2"/>
    <property type="match status" value="1"/>
</dbReference>
<dbReference type="Proteomes" id="UP000023541">
    <property type="component" value="Unassembled WGS sequence"/>
</dbReference>
<keyword evidence="3" id="KW-0732">Signal</keyword>
<dbReference type="GO" id="GO:0016020">
    <property type="term" value="C:membrane"/>
    <property type="evidence" value="ECO:0007669"/>
    <property type="project" value="InterPro"/>
</dbReference>
<dbReference type="SUPFAM" id="SSF111369">
    <property type="entry name" value="HlyD-like secretion proteins"/>
    <property type="match status" value="1"/>
</dbReference>
<dbReference type="PANTHER" id="PTHR30097:SF4">
    <property type="entry name" value="SLR6042 PROTEIN"/>
    <property type="match status" value="1"/>
</dbReference>
<comment type="similarity">
    <text evidence="1">Belongs to the membrane fusion protein (MFP) (TC 8.A.1) family.</text>
</comment>
<dbReference type="NCBIfam" id="TIGR01730">
    <property type="entry name" value="RND_mfp"/>
    <property type="match status" value="1"/>
</dbReference>
<dbReference type="OrthoDB" id="9814657at2"/>
<dbReference type="PANTHER" id="PTHR30097">
    <property type="entry name" value="CATION EFFLUX SYSTEM PROTEIN CUSB"/>
    <property type="match status" value="1"/>
</dbReference>
<dbReference type="GO" id="GO:0022857">
    <property type="term" value="F:transmembrane transporter activity"/>
    <property type="evidence" value="ECO:0007669"/>
    <property type="project" value="InterPro"/>
</dbReference>
<dbReference type="RefSeq" id="WP_034240181.1">
    <property type="nucleotide sequence ID" value="NZ_AQRA01000002.1"/>
</dbReference>
<keyword evidence="2" id="KW-0813">Transport</keyword>
<proteinExistence type="inferred from homology"/>
<evidence type="ECO:0000313" key="5">
    <source>
        <dbReference type="EMBL" id="EZH75071.1"/>
    </source>
</evidence>
<evidence type="ECO:0000259" key="4">
    <source>
        <dbReference type="Pfam" id="PF25954"/>
    </source>
</evidence>
<keyword evidence="6" id="KW-1185">Reference proteome</keyword>
<feature type="signal peptide" evidence="3">
    <location>
        <begin position="1"/>
        <end position="25"/>
    </location>
</feature>
<dbReference type="GO" id="GO:0015679">
    <property type="term" value="P:plasma membrane copper ion transport"/>
    <property type="evidence" value="ECO:0007669"/>
    <property type="project" value="TreeGrafter"/>
</dbReference>
<dbReference type="STRING" id="1317122.ATO12_10115"/>
<evidence type="ECO:0000313" key="6">
    <source>
        <dbReference type="Proteomes" id="UP000023541"/>
    </source>
</evidence>
<dbReference type="PROSITE" id="PS51257">
    <property type="entry name" value="PROKAR_LIPOPROTEIN"/>
    <property type="match status" value="1"/>
</dbReference>
<feature type="domain" description="CusB-like beta-barrel" evidence="4">
    <location>
        <begin position="231"/>
        <end position="301"/>
    </location>
</feature>
<protein>
    <submittedName>
        <fullName evidence="5">RND transporter</fullName>
    </submittedName>
</protein>
<dbReference type="InterPro" id="IPR051909">
    <property type="entry name" value="MFP_Cation_Efflux"/>
</dbReference>
<dbReference type="EMBL" id="AQRA01000002">
    <property type="protein sequence ID" value="EZH75071.1"/>
    <property type="molecule type" value="Genomic_DNA"/>
</dbReference>
<evidence type="ECO:0000256" key="1">
    <source>
        <dbReference type="ARBA" id="ARBA00009477"/>
    </source>
</evidence>
<evidence type="ECO:0000256" key="3">
    <source>
        <dbReference type="SAM" id="SignalP"/>
    </source>
</evidence>
<feature type="chain" id="PRO_5001512018" evidence="3">
    <location>
        <begin position="26"/>
        <end position="397"/>
    </location>
</feature>
<dbReference type="AlphaFoldDB" id="A0A023BYE7"/>
<gene>
    <name evidence="5" type="ORF">ATO12_10115</name>
</gene>
<dbReference type="Gene3D" id="1.10.287.470">
    <property type="entry name" value="Helix hairpin bin"/>
    <property type="match status" value="1"/>
</dbReference>
<organism evidence="5 6">
    <name type="scientific">Aquimarina atlantica</name>
    <dbReference type="NCBI Taxonomy" id="1317122"/>
    <lineage>
        <taxon>Bacteria</taxon>
        <taxon>Pseudomonadati</taxon>
        <taxon>Bacteroidota</taxon>
        <taxon>Flavobacteriia</taxon>
        <taxon>Flavobacteriales</taxon>
        <taxon>Flavobacteriaceae</taxon>
        <taxon>Aquimarina</taxon>
    </lineage>
</organism>
<reference evidence="5 6" key="1">
    <citation type="submission" date="2014-04" db="EMBL/GenBank/DDBJ databases">
        <title>Aquimarina sp. 22II-S11-z7 Genome Sequencing.</title>
        <authorList>
            <person name="Lai Q."/>
        </authorList>
    </citation>
    <scope>NUCLEOTIDE SEQUENCE [LARGE SCALE GENOMIC DNA]</scope>
    <source>
        <strain evidence="5 6">22II-S11-z7</strain>
    </source>
</reference>
<dbReference type="InterPro" id="IPR006143">
    <property type="entry name" value="RND_pump_MFP"/>
</dbReference>
<dbReference type="Gene3D" id="2.40.50.100">
    <property type="match status" value="1"/>
</dbReference>
<accession>A0A023BYE7</accession>